<dbReference type="InterPro" id="IPR002343">
    <property type="entry name" value="Hud_Sxl_RNA"/>
</dbReference>
<dbReference type="InterPro" id="IPR000504">
    <property type="entry name" value="RRM_dom"/>
</dbReference>
<feature type="coiled-coil region" evidence="4">
    <location>
        <begin position="1350"/>
        <end position="1414"/>
    </location>
</feature>
<feature type="compositionally biased region" description="Low complexity" evidence="5">
    <location>
        <begin position="2227"/>
        <end position="2240"/>
    </location>
</feature>
<feature type="region of interest" description="Disordered" evidence="5">
    <location>
        <begin position="646"/>
        <end position="672"/>
    </location>
</feature>
<dbReference type="PRINTS" id="PR00961">
    <property type="entry name" value="HUDSXLRNA"/>
</dbReference>
<evidence type="ECO:0000256" key="4">
    <source>
        <dbReference type="SAM" id="Coils"/>
    </source>
</evidence>
<keyword evidence="1" id="KW-0677">Repeat</keyword>
<evidence type="ECO:0000259" key="6">
    <source>
        <dbReference type="PROSITE" id="PS50102"/>
    </source>
</evidence>
<feature type="coiled-coil region" evidence="4">
    <location>
        <begin position="968"/>
        <end position="1066"/>
    </location>
</feature>
<protein>
    <submittedName>
        <fullName evidence="8">Uncharacterized protein</fullName>
    </submittedName>
</protein>
<dbReference type="PROSITE" id="PS50102">
    <property type="entry name" value="RRM"/>
    <property type="match status" value="3"/>
</dbReference>
<organism evidence="8 9">
    <name type="scientific">Apatococcus lobatus</name>
    <dbReference type="NCBI Taxonomy" id="904363"/>
    <lineage>
        <taxon>Eukaryota</taxon>
        <taxon>Viridiplantae</taxon>
        <taxon>Chlorophyta</taxon>
        <taxon>core chlorophytes</taxon>
        <taxon>Trebouxiophyceae</taxon>
        <taxon>Chlorellales</taxon>
        <taxon>Chlorellaceae</taxon>
        <taxon>Apatococcus</taxon>
    </lineage>
</organism>
<feature type="coiled-coil region" evidence="4">
    <location>
        <begin position="1821"/>
        <end position="1953"/>
    </location>
</feature>
<feature type="domain" description="RRM" evidence="6">
    <location>
        <begin position="22"/>
        <end position="100"/>
    </location>
</feature>
<dbReference type="SUPFAM" id="SSF54928">
    <property type="entry name" value="RNA-binding domain, RBD"/>
    <property type="match status" value="2"/>
</dbReference>
<feature type="domain" description="RRM" evidence="6">
    <location>
        <begin position="460"/>
        <end position="541"/>
    </location>
</feature>
<dbReference type="SMART" id="SM00331">
    <property type="entry name" value="PP2C_SIG"/>
    <property type="match status" value="1"/>
</dbReference>
<evidence type="ECO:0000256" key="2">
    <source>
        <dbReference type="ARBA" id="ARBA00022884"/>
    </source>
</evidence>
<keyword evidence="9" id="KW-1185">Reference proteome</keyword>
<feature type="compositionally biased region" description="Low complexity" evidence="5">
    <location>
        <begin position="648"/>
        <end position="661"/>
    </location>
</feature>
<evidence type="ECO:0000259" key="7">
    <source>
        <dbReference type="PROSITE" id="PS51746"/>
    </source>
</evidence>
<dbReference type="GO" id="GO:1990904">
    <property type="term" value="C:ribonucleoprotein complex"/>
    <property type="evidence" value="ECO:0007669"/>
    <property type="project" value="InterPro"/>
</dbReference>
<feature type="compositionally biased region" description="Low complexity" evidence="5">
    <location>
        <begin position="447"/>
        <end position="457"/>
    </location>
</feature>
<evidence type="ECO:0000256" key="3">
    <source>
        <dbReference type="PROSITE-ProRule" id="PRU00176"/>
    </source>
</evidence>
<comment type="caution">
    <text evidence="8">The sequence shown here is derived from an EMBL/GenBank/DDBJ whole genome shotgun (WGS) entry which is preliminary data.</text>
</comment>
<feature type="compositionally biased region" description="Low complexity" evidence="5">
    <location>
        <begin position="258"/>
        <end position="273"/>
    </location>
</feature>
<feature type="region of interest" description="Disordered" evidence="5">
    <location>
        <begin position="2263"/>
        <end position="2293"/>
    </location>
</feature>
<feature type="compositionally biased region" description="Low complexity" evidence="5">
    <location>
        <begin position="284"/>
        <end position="296"/>
    </location>
</feature>
<dbReference type="PANTHER" id="PTHR15241:SF304">
    <property type="entry name" value="RRM DOMAIN-CONTAINING PROTEIN"/>
    <property type="match status" value="1"/>
</dbReference>
<feature type="coiled-coil region" evidence="4">
    <location>
        <begin position="1620"/>
        <end position="1708"/>
    </location>
</feature>
<name>A0AAW1RYP2_9CHLO</name>
<dbReference type="Pfam" id="PF00076">
    <property type="entry name" value="RRM_1"/>
    <property type="match status" value="3"/>
</dbReference>
<dbReference type="PROSITE" id="PS51746">
    <property type="entry name" value="PPM_2"/>
    <property type="match status" value="1"/>
</dbReference>
<dbReference type="SMART" id="SM00360">
    <property type="entry name" value="RRM"/>
    <property type="match status" value="3"/>
</dbReference>
<feature type="region of interest" description="Disordered" evidence="5">
    <location>
        <begin position="2326"/>
        <end position="2369"/>
    </location>
</feature>
<dbReference type="GO" id="GO:0003723">
    <property type="term" value="F:RNA binding"/>
    <property type="evidence" value="ECO:0007669"/>
    <property type="project" value="UniProtKB-UniRule"/>
</dbReference>
<feature type="domain" description="RRM" evidence="6">
    <location>
        <begin position="113"/>
        <end position="192"/>
    </location>
</feature>
<feature type="compositionally biased region" description="Polar residues" evidence="5">
    <location>
        <begin position="1594"/>
        <end position="1607"/>
    </location>
</feature>
<feature type="coiled-coil region" evidence="4">
    <location>
        <begin position="796"/>
        <end position="830"/>
    </location>
</feature>
<dbReference type="InterPro" id="IPR036457">
    <property type="entry name" value="PPM-type-like_dom_sf"/>
</dbReference>
<proteinExistence type="predicted"/>
<dbReference type="Gene3D" id="3.60.40.10">
    <property type="entry name" value="PPM-type phosphatase domain"/>
    <property type="match status" value="1"/>
</dbReference>
<keyword evidence="4" id="KW-0175">Coiled coil</keyword>
<keyword evidence="2 3" id="KW-0694">RNA-binding</keyword>
<dbReference type="SUPFAM" id="SSF81606">
    <property type="entry name" value="PP2C-like"/>
    <property type="match status" value="1"/>
</dbReference>
<feature type="compositionally biased region" description="Polar residues" evidence="5">
    <location>
        <begin position="297"/>
        <end position="311"/>
    </location>
</feature>
<dbReference type="InterPro" id="IPR012677">
    <property type="entry name" value="Nucleotide-bd_a/b_plait_sf"/>
</dbReference>
<dbReference type="Gene3D" id="3.30.70.330">
    <property type="match status" value="3"/>
</dbReference>
<dbReference type="SMART" id="SM00332">
    <property type="entry name" value="PP2Cc"/>
    <property type="match status" value="1"/>
</dbReference>
<accession>A0AAW1RYP2</accession>
<evidence type="ECO:0000313" key="9">
    <source>
        <dbReference type="Proteomes" id="UP001438707"/>
    </source>
</evidence>
<evidence type="ECO:0000256" key="5">
    <source>
        <dbReference type="SAM" id="MobiDB-lite"/>
    </source>
</evidence>
<feature type="region of interest" description="Disordered" evidence="5">
    <location>
        <begin position="238"/>
        <end position="339"/>
    </location>
</feature>
<dbReference type="PANTHER" id="PTHR15241">
    <property type="entry name" value="TRANSFORMER-2-RELATED"/>
    <property type="match status" value="1"/>
</dbReference>
<feature type="region of interest" description="Disordered" evidence="5">
    <location>
        <begin position="433"/>
        <end position="461"/>
    </location>
</feature>
<gene>
    <name evidence="8" type="ORF">WJX74_004762</name>
</gene>
<feature type="coiled-coil region" evidence="4">
    <location>
        <begin position="1254"/>
        <end position="1309"/>
    </location>
</feature>
<sequence>MQQSAAFPAPLPLSVPDQPKHSNVFVRGLPLHLSEEDLRGLFAQYGSVETCRLVVDLKTGASRGYGFVNLQTVEQASAAISSLNGTILGDRPLEVRLADAEPKDKLTGQQPSNNLYIRNLPLTTRDSELGTLFAPFGTVLEKKVLAPVEGARGAGALVRMATQQEAAAAIEGLHNRLPLGSALPLLLRYADTPEEKARKIAKRDRNGMAIQHVQPGQASLGQGPQMQQAQGGIPMQQPYTGFVPSQQGPPAANGASFPMQQSYMQQQQQQQPPQQLPALNSGMQQPQGLYQPQNQGFPSSMQPQPTLSEFSSPAGAPIPGLSGAVKQEPGTGDLQSGFGALGIPGGMNGLYMPGPGSAGPAVSNSMGGGFMPAAAPAGPAGPASMNGSFMPASGPVSGSAPFPGGSAYAAGAPFMQGYDQSAGGMGPMGPMGPGMQQTPDFGPPGQMPMQQQQQQGGAPSSLYVKNLPQEADKLYLYERFAPHGAILGIKVLMAPETGKCKGVAFVNYATNDAAMTAVGALHGTKIGDKSEELLKAMLGSSAMSWWRTASPNNENYILDAQSVTLHSIDKDEGFMKMLYPLFLEFPAAVGSVPSLAFISGRAALSAALKIGALNPSRPKSYQRNPLKPSKVVCGLFGRRRHPKAAADVEVSQAEASAQAQAPPVPPPQQPQSNGTAYGMVFAAGLMIAAAWVWISRTDSGKKAARGLLHQKHEDAASDNDLAAAPQWGDTVLSSNAQPKLDSALSTSWPVVQEEIAGRMLSAQQASNDQLTQLRADVSYQLKSIQDQTQLVRQQNIQQLHEQHQMQQAALADLTVQLADQHEAAANLTAQQQALRKSQMDAQTLLNNSISQMKNELGAETKRQKVNQQSELEASMRQMSSSLEGLVVARVEHQQELASSLDALRSVQLQSQAAADETIAELKSQQAELHNLPGQLQDIEQKLSQLHTSVTANVNAAISSAEQRQHHHMQRELQELQAMQLQQQRKAEEAIKSLQLQQAGFQSLPQQLQEAEQRLAELSNSMRAAIGAAVSEVEQRLLSTDRVDAVQVEQQEQLDAAMQSLTSLQKQQADLQLLPQQLHNTQQQLDSLGESVANSIDFGIAAAEARHQEGMESAMNNLQAEQQQHWTAALDSIAELQTQQQSLQRLPQQVRESQLQLAGIKESLEDLVRSSIGAIERRQQAQIDSQVQHLQAVQQEHQQAAEEAMLALQSNQLNLDQLPQQLHEVQRQLTKLHDSTRETISAAITASETRRDEQLQDLQAQQRRQQQEIQAASATLQSQQTHVQQLPQQLQEAQQQLSKLRELMSDSIDASVSAAEARQAEEMQQWRITQEENQGSANDAISKLQNQQTGLALLPQQLQETQQQLKKLEDRIDASITSAFSALEAHQQNQMGEVLQNLRDTQQQQDRALEAAMDEARTLPSESQQLLQQAQEQLDALSNSMGSSIQSAIQAAEARLREMLQSMVAKQQDQQQGAIDAVTSLQAEQANLQALPRKVSEVQQQVAKMNLDVGVAVRSAVANAEGAFRQQLNDLQERQQQQAKAAEEAMSAVRSQQSELQLLPQQLKEVQQQLAEVRSSMESSMQATIAAASERQRQQTKSAIDSLDTKQQQQSVAAEEALAMLKSQQAALQQLPQQMEEAQAQLAKLEDSMNAAMLAAVSAAEDRQQSQIKSLLGKQQEQLRASEEASAALQSQQAILQQLQGAQAELKNSLSVSIGTAIAAAEERQQQHAADQIEGMHAQHQHELDATRASINALQKQQAELLQVPQQLQEAQQHLNNLSQSIDAAISSAVTATEGRQNEQMDRLQIQQQRQRLAADKAIAAVAAQQSELQQLPQQLRETQEALAHLNNSMGQSISSAITAAEERQKQQMHDLAKDLQAKQEEAQQAALDNSTRLQSQQASLQQLSQQLDDAHGKFDQLQGSTKMSIEAALSAAEKRQQQLIESLLADLQAKQQQRLNSALAPFEVLQTKQSDLFNVPQQLQDIQQQVFSLQAQQAELEEVPQLNQRLSLLQAAVDDMQEGRAGRPGPAGAALEKSVEELQETQRQLLQREAAAVSQRYTISNEIKSMQASLRQLEGEVAPLDRGSADLQSLRADITGSQQRLFSLSSDVSRLDEQLAGSLEGIGRMQEDLGQQLTKASEDIPKAALEQLQEPLQQTRELAQTEITSLAEGLKEELTSAESRIIRLEQAVQSVSSDLTQFAEGALSEPYSELAERLSQAEARARELEQDAAQAEADAQSRTAAADERIERLEGIVAAMQGLLEAGSSTRKAQTPAGPSPSASPDQAAGDGPIPADDAEAEQKRLRDEMAELQAKQQAMDFQMEAMKVAEQESKDDVATTAPQEGQDRVADAPSTLSESIVEAAASQDASSPDVTREATYVAGQPSQYQGLVTAHAKALGRGRLRLDMGAAMLPHPEKVSTAGEDAFFLTCQGCGAMGVADGVGGWAEENGVSAGDYARSLMVNGLKAAEGVRRPSEQAVRSIVAAAQKGAGSLQGTSTACIAQLGSQSTLHIANVGDCGVVVFRRGNCIFASEAQEHEFNTPLQLGDVNELEGVSTAEDADTYTIELQRQDIIVMASDGVLDNLWIDDMSQIVYAVLKEGGTSEEAAAAIVEVARRNALDANWQSPYSLKRFEWEEEERAKDWLRKLLPKQTATTGGKLDDATALVAVAI</sequence>
<feature type="region of interest" description="Disordered" evidence="5">
    <location>
        <begin position="1722"/>
        <end position="1741"/>
    </location>
</feature>
<dbReference type="InterPro" id="IPR001932">
    <property type="entry name" value="PPM-type_phosphatase-like_dom"/>
</dbReference>
<reference evidence="8 9" key="1">
    <citation type="journal article" date="2024" name="Nat. Commun.">
        <title>Phylogenomics reveals the evolutionary origins of lichenization in chlorophyte algae.</title>
        <authorList>
            <person name="Puginier C."/>
            <person name="Libourel C."/>
            <person name="Otte J."/>
            <person name="Skaloud P."/>
            <person name="Haon M."/>
            <person name="Grisel S."/>
            <person name="Petersen M."/>
            <person name="Berrin J.G."/>
            <person name="Delaux P.M."/>
            <person name="Dal Grande F."/>
            <person name="Keller J."/>
        </authorList>
    </citation>
    <scope>NUCLEOTIDE SEQUENCE [LARGE SCALE GENOMIC DNA]</scope>
    <source>
        <strain evidence="8 9">SAG 2145</strain>
    </source>
</reference>
<dbReference type="InterPro" id="IPR035979">
    <property type="entry name" value="RBD_domain_sf"/>
</dbReference>
<feature type="region of interest" description="Disordered" evidence="5">
    <location>
        <begin position="2214"/>
        <end position="2242"/>
    </location>
</feature>
<dbReference type="Proteomes" id="UP001438707">
    <property type="component" value="Unassembled WGS sequence"/>
</dbReference>
<feature type="region of interest" description="Disordered" evidence="5">
    <location>
        <begin position="1580"/>
        <end position="1607"/>
    </location>
</feature>
<evidence type="ECO:0000256" key="1">
    <source>
        <dbReference type="ARBA" id="ARBA00022737"/>
    </source>
</evidence>
<evidence type="ECO:0000313" key="8">
    <source>
        <dbReference type="EMBL" id="KAK9838861.1"/>
    </source>
</evidence>
<dbReference type="EMBL" id="JALJOS010000005">
    <property type="protein sequence ID" value="KAK9838861.1"/>
    <property type="molecule type" value="Genomic_DNA"/>
</dbReference>
<dbReference type="Gene3D" id="1.10.287.1490">
    <property type="match status" value="1"/>
</dbReference>
<feature type="domain" description="PPM-type phosphatase" evidence="7">
    <location>
        <begin position="2404"/>
        <end position="2667"/>
    </location>
</feature>